<dbReference type="Proteomes" id="UP000640485">
    <property type="component" value="Unassembled WGS sequence"/>
</dbReference>
<dbReference type="RefSeq" id="WP_200685712.1">
    <property type="nucleotide sequence ID" value="NZ_JAEPRQ010000002.1"/>
</dbReference>
<protein>
    <submittedName>
        <fullName evidence="1">Uncharacterized protein</fullName>
    </submittedName>
</protein>
<dbReference type="EMBL" id="JAEPRQ010000002">
    <property type="protein sequence ID" value="MBK4216137.1"/>
    <property type="molecule type" value="Genomic_DNA"/>
</dbReference>
<dbReference type="AlphaFoldDB" id="A0A934VYM1"/>
<reference evidence="1" key="1">
    <citation type="submission" date="2021-01" db="EMBL/GenBank/DDBJ databases">
        <title>Paracoccus amoyensis sp. nov., isolated from the surface seawater along the coast of Xiamen Island, China.</title>
        <authorList>
            <person name="Lyu L."/>
        </authorList>
    </citation>
    <scope>NUCLEOTIDE SEQUENCE</scope>
    <source>
        <strain evidence="1">MJ17</strain>
    </source>
</reference>
<sequence length="627" mass="66140">MARSAVVGRLRVGLSVDQKEFQRGMAEARTGIQRFSGEVNRRLGALGDLPGVRSLQDRLGGIGKNLGAAIATAAATATVALAGLSAAAINAAGEIQNLSRMANATPEEFQGWAAGARTVGIEQEKLSDILKDMNDRVGDFISTGGGPMKDFFEVVAPKVGVTADQFRKLSGPKALQLYVDTLEKANLNQQDMTFYMEAIASDSTLLLPLLRDGGKAMGEYAARAEELGAVMSNRTVKSLAGMKLALGEVGMVMRGVRNSLGAAFAPTATYTSPLRMYEEATTPIFILPGAQAEDGGTARPGRYDLGLVTDHRQAQYVAAIMGRRTRMQRSWSGVLPGQAFDLVALSVMQLDLPAPYLSRSGIYEVEMIHPGFDPIGLEGSAMRCPVSLRETSPAIYAWNPATDEQDVTIEAFDPDVKGVKPPENVTLLSDASTVMTSGDTTIARIRFSFDPSPSSSTLGYGWEYRQGSDPWQAGGSVESDVVDGAGKVFGYLAPVELGKPYQIRVWTIAPSGTSEQVVAGPITASAGAFLAPAPTPISAIGGTGQIAVTFRSPNNSHYRAMEIYVADVDNAGAAVLLLGPIYGSANAAVTEVHTGLGPGATRYYFARSIDRNGNPSTFSASISATTT</sequence>
<accession>A0A934VYM1</accession>
<keyword evidence="2" id="KW-1185">Reference proteome</keyword>
<organism evidence="1 2">
    <name type="scientific">Paracoccus caeni</name>
    <dbReference type="NCBI Taxonomy" id="657651"/>
    <lineage>
        <taxon>Bacteria</taxon>
        <taxon>Pseudomonadati</taxon>
        <taxon>Pseudomonadota</taxon>
        <taxon>Alphaproteobacteria</taxon>
        <taxon>Rhodobacterales</taxon>
        <taxon>Paracoccaceae</taxon>
        <taxon>Paracoccus</taxon>
    </lineage>
</organism>
<proteinExistence type="predicted"/>
<evidence type="ECO:0000313" key="2">
    <source>
        <dbReference type="Proteomes" id="UP000640485"/>
    </source>
</evidence>
<comment type="caution">
    <text evidence="1">The sequence shown here is derived from an EMBL/GenBank/DDBJ whole genome shotgun (WGS) entry which is preliminary data.</text>
</comment>
<gene>
    <name evidence="1" type="ORF">JJJ17_09385</name>
</gene>
<evidence type="ECO:0000313" key="1">
    <source>
        <dbReference type="EMBL" id="MBK4216137.1"/>
    </source>
</evidence>
<name>A0A934VYM1_9RHOB</name>